<dbReference type="Gene3D" id="2.30.110.10">
    <property type="entry name" value="Electron Transport, Fmn-binding Protein, Chain A"/>
    <property type="match status" value="1"/>
</dbReference>
<reference evidence="2" key="1">
    <citation type="submission" date="2020-11" db="EMBL/GenBank/DDBJ databases">
        <authorList>
            <consortium name="DOE Joint Genome Institute"/>
            <person name="Ahrendt S."/>
            <person name="Riley R."/>
            <person name="Andreopoulos W."/>
            <person name="Labutti K."/>
            <person name="Pangilinan J."/>
            <person name="Ruiz-Duenas F.J."/>
            <person name="Barrasa J.M."/>
            <person name="Sanchez-Garcia M."/>
            <person name="Camarero S."/>
            <person name="Miyauchi S."/>
            <person name="Serrano A."/>
            <person name="Linde D."/>
            <person name="Babiker R."/>
            <person name="Drula E."/>
            <person name="Ayuso-Fernandez I."/>
            <person name="Pacheco R."/>
            <person name="Padilla G."/>
            <person name="Ferreira P."/>
            <person name="Barriuso J."/>
            <person name="Kellner H."/>
            <person name="Castanera R."/>
            <person name="Alfaro M."/>
            <person name="Ramirez L."/>
            <person name="Pisabarro A.G."/>
            <person name="Kuo A."/>
            <person name="Tritt A."/>
            <person name="Lipzen A."/>
            <person name="He G."/>
            <person name="Yan M."/>
            <person name="Ng V."/>
            <person name="Cullen D."/>
            <person name="Martin F."/>
            <person name="Rosso M.-N."/>
            <person name="Henrissat B."/>
            <person name="Hibbett D."/>
            <person name="Martinez A.T."/>
            <person name="Grigoriev I.V."/>
        </authorList>
    </citation>
    <scope>NUCLEOTIDE SEQUENCE</scope>
    <source>
        <strain evidence="2">MF-IS2</strain>
    </source>
</reference>
<dbReference type="SUPFAM" id="SSF50475">
    <property type="entry name" value="FMN-binding split barrel"/>
    <property type="match status" value="1"/>
</dbReference>
<feature type="domain" description="General stress protein FMN-binding split barrel" evidence="1">
    <location>
        <begin position="19"/>
        <end position="173"/>
    </location>
</feature>
<evidence type="ECO:0000313" key="3">
    <source>
        <dbReference type="Proteomes" id="UP000807342"/>
    </source>
</evidence>
<comment type="caution">
    <text evidence="2">The sequence shown here is derived from an EMBL/GenBank/DDBJ whole genome shotgun (WGS) entry which is preliminary data.</text>
</comment>
<protein>
    <recommendedName>
        <fullName evidence="1">General stress protein FMN-binding split barrel domain-containing protein</fullName>
    </recommendedName>
</protein>
<sequence length="192" mass="21287">MLDPYTAQASMTTANTKEKIDGLREIISATETAMLTTRSAEGHLHSRAMAPVSSQEDKDLKFVFFANNVSPKFDEIKYDCNANVSFMNPSTTAWASIAGKAKIINDRDTIKKYWSTGISAYFGDLRDGVHKGDASDPRVSVIEVVPDEIRYWYPTKGKVMRAVEVGIDTLTGQVTSPGELRNLTHKEIHGRN</sequence>
<dbReference type="PANTHER" id="PTHR34818:SF1">
    <property type="entry name" value="PROTEIN BLI-3"/>
    <property type="match status" value="1"/>
</dbReference>
<dbReference type="OrthoDB" id="434253at2759"/>
<dbReference type="AlphaFoldDB" id="A0A9P6C3Q2"/>
<dbReference type="Pfam" id="PF16242">
    <property type="entry name" value="Pyrid_ox_like"/>
    <property type="match status" value="1"/>
</dbReference>
<proteinExistence type="predicted"/>
<dbReference type="InterPro" id="IPR038725">
    <property type="entry name" value="YdaG_split_barrel_FMN-bd"/>
</dbReference>
<evidence type="ECO:0000313" key="2">
    <source>
        <dbReference type="EMBL" id="KAF9447955.1"/>
    </source>
</evidence>
<gene>
    <name evidence="2" type="ORF">P691DRAFT_801518</name>
</gene>
<accession>A0A9P6C3Q2</accession>
<evidence type="ECO:0000259" key="1">
    <source>
        <dbReference type="Pfam" id="PF16242"/>
    </source>
</evidence>
<name>A0A9P6C3Q2_9AGAR</name>
<keyword evidence="3" id="KW-1185">Reference proteome</keyword>
<dbReference type="InterPro" id="IPR012349">
    <property type="entry name" value="Split_barrel_FMN-bd"/>
</dbReference>
<dbReference type="PANTHER" id="PTHR34818">
    <property type="entry name" value="PROTEIN BLI-3"/>
    <property type="match status" value="1"/>
</dbReference>
<dbReference type="InterPro" id="IPR052917">
    <property type="entry name" value="Stress-Dev_Protein"/>
</dbReference>
<dbReference type="EMBL" id="MU151179">
    <property type="protein sequence ID" value="KAF9447955.1"/>
    <property type="molecule type" value="Genomic_DNA"/>
</dbReference>
<organism evidence="2 3">
    <name type="scientific">Macrolepiota fuliginosa MF-IS2</name>
    <dbReference type="NCBI Taxonomy" id="1400762"/>
    <lineage>
        <taxon>Eukaryota</taxon>
        <taxon>Fungi</taxon>
        <taxon>Dikarya</taxon>
        <taxon>Basidiomycota</taxon>
        <taxon>Agaricomycotina</taxon>
        <taxon>Agaricomycetes</taxon>
        <taxon>Agaricomycetidae</taxon>
        <taxon>Agaricales</taxon>
        <taxon>Agaricineae</taxon>
        <taxon>Agaricaceae</taxon>
        <taxon>Macrolepiota</taxon>
    </lineage>
</organism>
<dbReference type="Proteomes" id="UP000807342">
    <property type="component" value="Unassembled WGS sequence"/>
</dbReference>